<comment type="similarity">
    <text evidence="1 4">Belongs to the pseudouridine synthase TruD family.</text>
</comment>
<dbReference type="HAMAP" id="MF_01082">
    <property type="entry name" value="TruD"/>
    <property type="match status" value="1"/>
</dbReference>
<keyword evidence="2 4" id="KW-0819">tRNA processing</keyword>
<dbReference type="Pfam" id="PF01142">
    <property type="entry name" value="TruD"/>
    <property type="match status" value="1"/>
</dbReference>
<evidence type="ECO:0000313" key="7">
    <source>
        <dbReference type="Proteomes" id="UP000601597"/>
    </source>
</evidence>
<dbReference type="PANTHER" id="PTHR47811">
    <property type="entry name" value="TRNA PSEUDOURIDINE SYNTHASE D"/>
    <property type="match status" value="1"/>
</dbReference>
<dbReference type="InterPro" id="IPR020119">
    <property type="entry name" value="PsdUridine_synth_TruD_CS"/>
</dbReference>
<evidence type="ECO:0000256" key="4">
    <source>
        <dbReference type="HAMAP-Rule" id="MF_01082"/>
    </source>
</evidence>
<evidence type="ECO:0000259" key="5">
    <source>
        <dbReference type="PROSITE" id="PS50984"/>
    </source>
</evidence>
<dbReference type="InterPro" id="IPR050170">
    <property type="entry name" value="TruD_pseudoU_synthase"/>
</dbReference>
<reference evidence="7" key="1">
    <citation type="journal article" date="2019" name="Int. J. Syst. Evol. Microbiol.">
        <title>The Global Catalogue of Microorganisms (GCM) 10K type strain sequencing project: providing services to taxonomists for standard genome sequencing and annotation.</title>
        <authorList>
            <consortium name="The Broad Institute Genomics Platform"/>
            <consortium name="The Broad Institute Genome Sequencing Center for Infectious Disease"/>
            <person name="Wu L."/>
            <person name="Ma J."/>
        </authorList>
    </citation>
    <scope>NUCLEOTIDE SEQUENCE [LARGE SCALE GENOMIC DNA]</scope>
    <source>
        <strain evidence="7">KCTC 22280</strain>
    </source>
</reference>
<dbReference type="SUPFAM" id="SSF55120">
    <property type="entry name" value="Pseudouridine synthase"/>
    <property type="match status" value="1"/>
</dbReference>
<dbReference type="EMBL" id="BMXV01000002">
    <property type="protein sequence ID" value="GGY64958.1"/>
    <property type="molecule type" value="Genomic_DNA"/>
</dbReference>
<dbReference type="EC" id="5.4.99.27" evidence="4"/>
<evidence type="ECO:0000256" key="3">
    <source>
        <dbReference type="ARBA" id="ARBA00023235"/>
    </source>
</evidence>
<comment type="caution">
    <text evidence="6">The sequence shown here is derived from an EMBL/GenBank/DDBJ whole genome shotgun (WGS) entry which is preliminary data.</text>
</comment>
<dbReference type="InterPro" id="IPR020103">
    <property type="entry name" value="PsdUridine_synth_cat_dom_sf"/>
</dbReference>
<feature type="active site" description="Nucleophile" evidence="4">
    <location>
        <position position="94"/>
    </location>
</feature>
<dbReference type="InterPro" id="IPR001656">
    <property type="entry name" value="PsdUridine_synth_TruD"/>
</dbReference>
<dbReference type="PANTHER" id="PTHR47811:SF1">
    <property type="entry name" value="TRNA PSEUDOURIDINE SYNTHASE D"/>
    <property type="match status" value="1"/>
</dbReference>
<keyword evidence="3 4" id="KW-0413">Isomerase</keyword>
<evidence type="ECO:0000313" key="6">
    <source>
        <dbReference type="EMBL" id="GGY64958.1"/>
    </source>
</evidence>
<dbReference type="Gene3D" id="3.30.2350.20">
    <property type="entry name" value="TruD, catalytic domain"/>
    <property type="match status" value="1"/>
</dbReference>
<comment type="catalytic activity">
    <reaction evidence="4">
        <text>uridine(13) in tRNA = pseudouridine(13) in tRNA</text>
        <dbReference type="Rhea" id="RHEA:42540"/>
        <dbReference type="Rhea" id="RHEA-COMP:10105"/>
        <dbReference type="Rhea" id="RHEA-COMP:10106"/>
        <dbReference type="ChEBI" id="CHEBI:65314"/>
        <dbReference type="ChEBI" id="CHEBI:65315"/>
        <dbReference type="EC" id="5.4.99.27"/>
    </reaction>
</comment>
<dbReference type="InterPro" id="IPR011760">
    <property type="entry name" value="PsdUridine_synth_TruD_insert"/>
</dbReference>
<sequence length="342" mass="37939">MSGWQLEWPVPGGKPEASAHLKHYPGDFRVTELLDTGGPLKELETQQSLTVPGQGEHLLIYLEKTGDNTPWVARRLGELAGCGDSGVGYSGLKDRHAVTRQWFSVQRPGMEAEDEAFIRTLQSHWPVLAVARRGRKLRRGEHHGNHFDIRLRALTGDPTILEQRLNMVSRQGCPNYFGLQRFGHHGSNLDRAVAMAERPVRRRRGRKSVGGRDGLYFSAARSWLFNQVLAERVNQENWLQRLDGEPDEVPTGPLWGDGGTVAGGAQGMLEREVVARSPAVEAVFASTRMAPERRPLILMPSDLAWSLSEQEGDRFLDLSFTLAPGQYATTMLSSVVTLLSGS</sequence>
<evidence type="ECO:0000256" key="2">
    <source>
        <dbReference type="ARBA" id="ARBA00022694"/>
    </source>
</evidence>
<dbReference type="PROSITE" id="PS01268">
    <property type="entry name" value="UPF0024"/>
    <property type="match status" value="1"/>
</dbReference>
<gene>
    <name evidence="4 6" type="primary">truD</name>
    <name evidence="6" type="ORF">GCM10007071_09570</name>
</gene>
<feature type="domain" description="TRUD" evidence="5">
    <location>
        <begin position="172"/>
        <end position="298"/>
    </location>
</feature>
<dbReference type="Proteomes" id="UP000601597">
    <property type="component" value="Unassembled WGS sequence"/>
</dbReference>
<protein>
    <recommendedName>
        <fullName evidence="4">tRNA pseudouridine synthase D</fullName>
        <ecNumber evidence="4">5.4.99.27</ecNumber>
    </recommendedName>
    <alternativeName>
        <fullName evidence="4">tRNA pseudouridine(13) synthase</fullName>
    </alternativeName>
    <alternativeName>
        <fullName evidence="4">tRNA pseudouridylate synthase D</fullName>
    </alternativeName>
    <alternativeName>
        <fullName evidence="4">tRNA-uridine isomerase D</fullName>
    </alternativeName>
</protein>
<dbReference type="InterPro" id="IPR042214">
    <property type="entry name" value="TruD_catalytic"/>
</dbReference>
<evidence type="ECO:0000256" key="1">
    <source>
        <dbReference type="ARBA" id="ARBA00007953"/>
    </source>
</evidence>
<proteinExistence type="inferred from homology"/>
<keyword evidence="7" id="KW-1185">Reference proteome</keyword>
<name>A0ABQ3AQY0_9GAMM</name>
<organism evidence="6 7">
    <name type="scientific">Marinobacter zhanjiangensis</name>
    <dbReference type="NCBI Taxonomy" id="578215"/>
    <lineage>
        <taxon>Bacteria</taxon>
        <taxon>Pseudomonadati</taxon>
        <taxon>Pseudomonadota</taxon>
        <taxon>Gammaproteobacteria</taxon>
        <taxon>Pseudomonadales</taxon>
        <taxon>Marinobacteraceae</taxon>
        <taxon>Marinobacter</taxon>
    </lineage>
</organism>
<dbReference type="RefSeq" id="WP_189573625.1">
    <property type="nucleotide sequence ID" value="NZ_BMXV01000002.1"/>
</dbReference>
<dbReference type="PROSITE" id="PS50984">
    <property type="entry name" value="TRUD"/>
    <property type="match status" value="1"/>
</dbReference>
<comment type="function">
    <text evidence="4">Responsible for synthesis of pseudouridine from uracil-13 in transfer RNAs.</text>
</comment>
<accession>A0ABQ3AQY0</accession>